<dbReference type="AlphaFoldDB" id="A0A0D2E2Q1"/>
<feature type="transmembrane region" description="Helical" evidence="1">
    <location>
        <begin position="218"/>
        <end position="238"/>
    </location>
</feature>
<keyword evidence="3" id="KW-1185">Reference proteome</keyword>
<keyword evidence="1" id="KW-1133">Transmembrane helix</keyword>
<organism evidence="2 3">
    <name type="scientific">Fonsecaea pedrosoi CBS 271.37</name>
    <dbReference type="NCBI Taxonomy" id="1442368"/>
    <lineage>
        <taxon>Eukaryota</taxon>
        <taxon>Fungi</taxon>
        <taxon>Dikarya</taxon>
        <taxon>Ascomycota</taxon>
        <taxon>Pezizomycotina</taxon>
        <taxon>Eurotiomycetes</taxon>
        <taxon>Chaetothyriomycetidae</taxon>
        <taxon>Chaetothyriales</taxon>
        <taxon>Herpotrichiellaceae</taxon>
        <taxon>Fonsecaea</taxon>
    </lineage>
</organism>
<reference evidence="2 3" key="1">
    <citation type="submission" date="2015-01" db="EMBL/GenBank/DDBJ databases">
        <title>The Genome Sequence of Fonsecaea pedrosoi CBS 271.37.</title>
        <authorList>
            <consortium name="The Broad Institute Genomics Platform"/>
            <person name="Cuomo C."/>
            <person name="de Hoog S."/>
            <person name="Gorbushina A."/>
            <person name="Stielow B."/>
            <person name="Teixiera M."/>
            <person name="Abouelleil A."/>
            <person name="Chapman S.B."/>
            <person name="Priest M."/>
            <person name="Young S.K."/>
            <person name="Wortman J."/>
            <person name="Nusbaum C."/>
            <person name="Birren B."/>
        </authorList>
    </citation>
    <scope>NUCLEOTIDE SEQUENCE [LARGE SCALE GENOMIC DNA]</scope>
    <source>
        <strain evidence="2 3">CBS 271.37</strain>
    </source>
</reference>
<evidence type="ECO:0000313" key="3">
    <source>
        <dbReference type="Proteomes" id="UP000053029"/>
    </source>
</evidence>
<feature type="transmembrane region" description="Helical" evidence="1">
    <location>
        <begin position="244"/>
        <end position="262"/>
    </location>
</feature>
<protein>
    <submittedName>
        <fullName evidence="2">Unplaced genomic scaffold supercont1.2, whole genome shotgun sequence</fullName>
    </submittedName>
</protein>
<accession>A0A0D2E2Q1</accession>
<feature type="transmembrane region" description="Helical" evidence="1">
    <location>
        <begin position="191"/>
        <end position="211"/>
    </location>
</feature>
<dbReference type="HOGENOM" id="CLU_844779_0_0_1"/>
<dbReference type="GeneID" id="25303091"/>
<sequence>MSDKLLSDVETAVFDENRNRLIDEGHQELNDVYRWGDLPDPLRQNLRPLVSTRYTQRKESMAAEWRQRFPRIGSTIFVSVTASGTQSIRTLVTASYAQLTSEIVADIHRSAQKRFVQDRHKRAIQAAVREFGRHRPNFQFLGSKDKKSQLLSKAIRAIATVYDYTEPDPVAIDSIISNALKVPKPVKNDSGILLGIFGGSFLSTSIFGAALNAAETAAGTAVSVAPVLWVVGGAHVAVTVAVRTYLVSIEMIAICLEVLLILDRAFWYDGGIIKERYIEGACMHYLRKRPEVQKAVWDEFGFPGTVPTKEAAEKALTKLLERFKYKKQT</sequence>
<evidence type="ECO:0000256" key="1">
    <source>
        <dbReference type="SAM" id="Phobius"/>
    </source>
</evidence>
<keyword evidence="1" id="KW-0812">Transmembrane</keyword>
<dbReference type="VEuPathDB" id="FungiDB:Z517_03601"/>
<dbReference type="EMBL" id="KN846970">
    <property type="protein sequence ID" value="KIW84351.1"/>
    <property type="molecule type" value="Genomic_DNA"/>
</dbReference>
<gene>
    <name evidence="2" type="ORF">Z517_03601</name>
</gene>
<keyword evidence="1" id="KW-0472">Membrane</keyword>
<proteinExistence type="predicted"/>
<dbReference type="Proteomes" id="UP000053029">
    <property type="component" value="Unassembled WGS sequence"/>
</dbReference>
<dbReference type="RefSeq" id="XP_013288159.1">
    <property type="nucleotide sequence ID" value="XM_013432705.1"/>
</dbReference>
<name>A0A0D2E2Q1_9EURO</name>
<evidence type="ECO:0000313" key="2">
    <source>
        <dbReference type="EMBL" id="KIW84351.1"/>
    </source>
</evidence>